<dbReference type="SUPFAM" id="SSF53383">
    <property type="entry name" value="PLP-dependent transferases"/>
    <property type="match status" value="1"/>
</dbReference>
<keyword evidence="4 8" id="KW-0808">Transferase</keyword>
<evidence type="ECO:0000259" key="7">
    <source>
        <dbReference type="Pfam" id="PF00155"/>
    </source>
</evidence>
<dbReference type="Gene3D" id="3.40.640.10">
    <property type="entry name" value="Type I PLP-dependent aspartate aminotransferase-like (Major domain)"/>
    <property type="match status" value="1"/>
</dbReference>
<dbReference type="KEGG" id="sus:Acid_5283"/>
<dbReference type="EMBL" id="CP000473">
    <property type="protein sequence ID" value="ABJ86233.1"/>
    <property type="molecule type" value="Genomic_DNA"/>
</dbReference>
<evidence type="ECO:0000313" key="8">
    <source>
        <dbReference type="EMBL" id="ABJ86233.1"/>
    </source>
</evidence>
<dbReference type="InterPro" id="IPR015422">
    <property type="entry name" value="PyrdxlP-dep_Trfase_small"/>
</dbReference>
<dbReference type="Gene3D" id="3.90.1150.10">
    <property type="entry name" value="Aspartate Aminotransferase, domain 1"/>
    <property type="match status" value="1"/>
</dbReference>
<dbReference type="InterPro" id="IPR015421">
    <property type="entry name" value="PyrdxlP-dep_Trfase_major"/>
</dbReference>
<evidence type="ECO:0000256" key="5">
    <source>
        <dbReference type="ARBA" id="ARBA00022898"/>
    </source>
</evidence>
<gene>
    <name evidence="8" type="ordered locus">Acid_5283</name>
</gene>
<keyword evidence="5" id="KW-0663">Pyridoxal phosphate</keyword>
<keyword evidence="3 8" id="KW-0032">Aminotransferase</keyword>
<protein>
    <recommendedName>
        <fullName evidence="6">alanine transaminase</fullName>
        <ecNumber evidence="6">2.6.1.2</ecNumber>
    </recommendedName>
</protein>
<dbReference type="GO" id="GO:0030170">
    <property type="term" value="F:pyridoxal phosphate binding"/>
    <property type="evidence" value="ECO:0007669"/>
    <property type="project" value="InterPro"/>
</dbReference>
<dbReference type="Pfam" id="PF00155">
    <property type="entry name" value="Aminotran_1_2"/>
    <property type="match status" value="1"/>
</dbReference>
<dbReference type="InterPro" id="IPR051926">
    <property type="entry name" value="Ala_Aminotransferase"/>
</dbReference>
<comment type="similarity">
    <text evidence="2">Belongs to the class-I pyridoxal-phosphate-dependent aminotransferase family.</text>
</comment>
<sequence>MFSSRFHWDPRPNRLTLALAARRAAGAPILDLTESNPTHAGLDYPPAIVASFAEPRMLAYEPAPAGVPTAREAVSAYYAARGHRVDPSRLLLTASTSEAYCYLFKLLADPGDEVLVPSPSYPLFEFLAGMESLAVRPYPLEYHGAWRIDLAALEASLTPRTRAIVLVNPNNPTGSYVKRAELHALTALCAARRIALISDEVFADYALTDDHQRVATLAGVEECLAFSMSGLSKVAGLPQMKLGWIVAAGPDALRCEALEKLEWIADTYLSVSTPVQCAAPALLAAGEAVQRQIRERTAANLAFARATLAHSAANILAVEGGWYITLQVPRIHSEEEWTLRLLEQDGVLVQPGFFYDFESEAYLVVSLLTAPDIFREGLPRIAAAVACA</sequence>
<comment type="cofactor">
    <cofactor evidence="1">
        <name>pyridoxal 5'-phosphate</name>
        <dbReference type="ChEBI" id="CHEBI:597326"/>
    </cofactor>
</comment>
<feature type="domain" description="Aminotransferase class I/classII large" evidence="7">
    <location>
        <begin position="29"/>
        <end position="357"/>
    </location>
</feature>
<dbReference type="HOGENOM" id="CLU_017584_4_2_0"/>
<dbReference type="eggNOG" id="COG0436">
    <property type="taxonomic scope" value="Bacteria"/>
</dbReference>
<accession>Q01VT2</accession>
<dbReference type="AlphaFoldDB" id="Q01VT2"/>
<dbReference type="FunCoup" id="Q01VT2">
    <property type="interactions" value="361"/>
</dbReference>
<dbReference type="InterPro" id="IPR004839">
    <property type="entry name" value="Aminotransferase_I/II_large"/>
</dbReference>
<dbReference type="GO" id="GO:0004021">
    <property type="term" value="F:L-alanine:2-oxoglutarate aminotransferase activity"/>
    <property type="evidence" value="ECO:0007669"/>
    <property type="project" value="UniProtKB-EC"/>
</dbReference>
<dbReference type="InterPro" id="IPR015424">
    <property type="entry name" value="PyrdxlP-dep_Trfase"/>
</dbReference>
<dbReference type="STRING" id="234267.Acid_5283"/>
<name>Q01VT2_SOLUE</name>
<dbReference type="PANTHER" id="PTHR43488:SF2">
    <property type="entry name" value="GLUTAMATE-PYRUVATE AMINOTRANSFERASE ALAA"/>
    <property type="match status" value="1"/>
</dbReference>
<evidence type="ECO:0000256" key="2">
    <source>
        <dbReference type="ARBA" id="ARBA00007441"/>
    </source>
</evidence>
<reference evidence="8" key="1">
    <citation type="submission" date="2006-10" db="EMBL/GenBank/DDBJ databases">
        <title>Complete sequence of Solibacter usitatus Ellin6076.</title>
        <authorList>
            <consortium name="US DOE Joint Genome Institute"/>
            <person name="Copeland A."/>
            <person name="Lucas S."/>
            <person name="Lapidus A."/>
            <person name="Barry K."/>
            <person name="Detter J.C."/>
            <person name="Glavina del Rio T."/>
            <person name="Hammon N."/>
            <person name="Israni S."/>
            <person name="Dalin E."/>
            <person name="Tice H."/>
            <person name="Pitluck S."/>
            <person name="Thompson L.S."/>
            <person name="Brettin T."/>
            <person name="Bruce D."/>
            <person name="Han C."/>
            <person name="Tapia R."/>
            <person name="Gilna P."/>
            <person name="Schmutz J."/>
            <person name="Larimer F."/>
            <person name="Land M."/>
            <person name="Hauser L."/>
            <person name="Kyrpides N."/>
            <person name="Mikhailova N."/>
            <person name="Janssen P.H."/>
            <person name="Kuske C.R."/>
            <person name="Richardson P."/>
        </authorList>
    </citation>
    <scope>NUCLEOTIDE SEQUENCE</scope>
    <source>
        <strain evidence="8">Ellin6076</strain>
    </source>
</reference>
<evidence type="ECO:0000256" key="4">
    <source>
        <dbReference type="ARBA" id="ARBA00022679"/>
    </source>
</evidence>
<dbReference type="CDD" id="cd00609">
    <property type="entry name" value="AAT_like"/>
    <property type="match status" value="1"/>
</dbReference>
<dbReference type="PANTHER" id="PTHR43488">
    <property type="entry name" value="GLUTAMATE-PYRUVATE AMINOTRANSFERASE ALAA"/>
    <property type="match status" value="1"/>
</dbReference>
<organism evidence="8">
    <name type="scientific">Solibacter usitatus (strain Ellin6076)</name>
    <dbReference type="NCBI Taxonomy" id="234267"/>
    <lineage>
        <taxon>Bacteria</taxon>
        <taxon>Pseudomonadati</taxon>
        <taxon>Acidobacteriota</taxon>
        <taxon>Terriglobia</taxon>
        <taxon>Bryobacterales</taxon>
        <taxon>Solibacteraceae</taxon>
        <taxon>Candidatus Solibacter</taxon>
    </lineage>
</organism>
<proteinExistence type="inferred from homology"/>
<evidence type="ECO:0000256" key="3">
    <source>
        <dbReference type="ARBA" id="ARBA00022576"/>
    </source>
</evidence>
<dbReference type="EC" id="2.6.1.2" evidence="6"/>
<dbReference type="InParanoid" id="Q01VT2"/>
<dbReference type="OrthoDB" id="9802328at2"/>
<evidence type="ECO:0000256" key="1">
    <source>
        <dbReference type="ARBA" id="ARBA00001933"/>
    </source>
</evidence>
<evidence type="ECO:0000256" key="6">
    <source>
        <dbReference type="ARBA" id="ARBA00026106"/>
    </source>
</evidence>